<dbReference type="InterPro" id="IPR051438">
    <property type="entry name" value="RNF_E3_ubiq-protein_ligase"/>
</dbReference>
<dbReference type="SUPFAM" id="SSF57850">
    <property type="entry name" value="RING/U-box"/>
    <property type="match status" value="1"/>
</dbReference>
<keyword evidence="1" id="KW-0479">Metal-binding</keyword>
<dbReference type="Pfam" id="PF00097">
    <property type="entry name" value="zf-C3HC4"/>
    <property type="match status" value="1"/>
</dbReference>
<dbReference type="PANTHER" id="PTHR46016">
    <property type="entry name" value="ZINC FINGER, RING/FYVE/PHD-TYPE"/>
    <property type="match status" value="1"/>
</dbReference>
<feature type="compositionally biased region" description="Basic residues" evidence="5">
    <location>
        <begin position="106"/>
        <end position="116"/>
    </location>
</feature>
<comment type="caution">
    <text evidence="7">The sequence shown here is derived from an EMBL/GenBank/DDBJ whole genome shotgun (WGS) entry which is preliminary data.</text>
</comment>
<dbReference type="EMBL" id="CALNXI010001873">
    <property type="protein sequence ID" value="CAH3178753.1"/>
    <property type="molecule type" value="Genomic_DNA"/>
</dbReference>
<organism evidence="7 8">
    <name type="scientific">Porites evermanni</name>
    <dbReference type="NCBI Taxonomy" id="104178"/>
    <lineage>
        <taxon>Eukaryota</taxon>
        <taxon>Metazoa</taxon>
        <taxon>Cnidaria</taxon>
        <taxon>Anthozoa</taxon>
        <taxon>Hexacorallia</taxon>
        <taxon>Scleractinia</taxon>
        <taxon>Fungiina</taxon>
        <taxon>Poritidae</taxon>
        <taxon>Porites</taxon>
    </lineage>
</organism>
<dbReference type="Proteomes" id="UP001159427">
    <property type="component" value="Unassembled WGS sequence"/>
</dbReference>
<evidence type="ECO:0000256" key="1">
    <source>
        <dbReference type="ARBA" id="ARBA00022723"/>
    </source>
</evidence>
<gene>
    <name evidence="7" type="ORF">PEVE_00011947</name>
</gene>
<dbReference type="InterPro" id="IPR001841">
    <property type="entry name" value="Znf_RING"/>
</dbReference>
<reference evidence="7 8" key="1">
    <citation type="submission" date="2022-05" db="EMBL/GenBank/DDBJ databases">
        <authorList>
            <consortium name="Genoscope - CEA"/>
            <person name="William W."/>
        </authorList>
    </citation>
    <scope>NUCLEOTIDE SEQUENCE [LARGE SCALE GENOMIC DNA]</scope>
</reference>
<dbReference type="InterPro" id="IPR013083">
    <property type="entry name" value="Znf_RING/FYVE/PHD"/>
</dbReference>
<evidence type="ECO:0000256" key="3">
    <source>
        <dbReference type="ARBA" id="ARBA00022833"/>
    </source>
</evidence>
<dbReference type="Gene3D" id="3.30.40.10">
    <property type="entry name" value="Zinc/RING finger domain, C3HC4 (zinc finger)"/>
    <property type="match status" value="1"/>
</dbReference>
<evidence type="ECO:0000256" key="2">
    <source>
        <dbReference type="ARBA" id="ARBA00022771"/>
    </source>
</evidence>
<name>A0ABN8RIY8_9CNID</name>
<dbReference type="InterPro" id="IPR018957">
    <property type="entry name" value="Znf_C3HC4_RING-type"/>
</dbReference>
<dbReference type="InterPro" id="IPR035714">
    <property type="entry name" value="RAG1_imp-bd"/>
</dbReference>
<proteinExistence type="predicted"/>
<dbReference type="Pfam" id="PF12560">
    <property type="entry name" value="RAG1_imp_bd"/>
    <property type="match status" value="1"/>
</dbReference>
<keyword evidence="8" id="KW-1185">Reference proteome</keyword>
<evidence type="ECO:0000259" key="6">
    <source>
        <dbReference type="PROSITE" id="PS50089"/>
    </source>
</evidence>
<keyword evidence="3" id="KW-0862">Zinc</keyword>
<feature type="domain" description="RING-type" evidence="6">
    <location>
        <begin position="179"/>
        <end position="220"/>
    </location>
</feature>
<feature type="region of interest" description="Disordered" evidence="5">
    <location>
        <begin position="102"/>
        <end position="124"/>
    </location>
</feature>
<accession>A0ABN8RIY8</accession>
<sequence length="271" mass="30778">MANFGLSEHQRILEKLCRICGERLKKAKDKYENSFLCADKREIIFTAFGVKIRGDDLDKCPPKFCHKCYKLASRGGTRFAINAWPPHKRSGNCVICSSYKDEQKPGRKRKPKPGVKPKHDPGSKEQIEMVEGMSGTLSFQPDPNTLSFSEDVKNLKSYRGTEPLYPEQFVENIKHEYMCPICKEVLDQPVQTKCQTPHIFCASCLSFAFETCGSLCPVCRTAIENPQEFIEPAPFVLRTILSELDFQCSTCTHTLNYTSCHSIKKVAYQTL</sequence>
<protein>
    <recommendedName>
        <fullName evidence="6">RING-type domain-containing protein</fullName>
    </recommendedName>
</protein>
<evidence type="ECO:0000313" key="7">
    <source>
        <dbReference type="EMBL" id="CAH3178753.1"/>
    </source>
</evidence>
<keyword evidence="2 4" id="KW-0863">Zinc-finger</keyword>
<evidence type="ECO:0000256" key="5">
    <source>
        <dbReference type="SAM" id="MobiDB-lite"/>
    </source>
</evidence>
<dbReference type="PANTHER" id="PTHR46016:SF1">
    <property type="entry name" value="RING-TYPE DOMAIN-CONTAINING PROTEIN"/>
    <property type="match status" value="1"/>
</dbReference>
<evidence type="ECO:0000313" key="8">
    <source>
        <dbReference type="Proteomes" id="UP001159427"/>
    </source>
</evidence>
<dbReference type="PROSITE" id="PS50089">
    <property type="entry name" value="ZF_RING_2"/>
    <property type="match status" value="1"/>
</dbReference>
<evidence type="ECO:0000256" key="4">
    <source>
        <dbReference type="PROSITE-ProRule" id="PRU00175"/>
    </source>
</evidence>